<dbReference type="AlphaFoldDB" id="A0A2S3R635"/>
<comment type="similarity">
    <text evidence="1">Belongs to the glycosyltransferase 2 family.</text>
</comment>
<evidence type="ECO:0000256" key="1">
    <source>
        <dbReference type="ARBA" id="ARBA00006739"/>
    </source>
</evidence>
<dbReference type="GO" id="GO:0016757">
    <property type="term" value="F:glycosyltransferase activity"/>
    <property type="evidence" value="ECO:0007669"/>
    <property type="project" value="UniProtKB-KW"/>
</dbReference>
<keyword evidence="3 4" id="KW-0808">Transferase</keyword>
<dbReference type="EMBL" id="PDGH01000054">
    <property type="protein sequence ID" value="POB49129.1"/>
    <property type="molecule type" value="Genomic_DNA"/>
</dbReference>
<dbReference type="Proteomes" id="UP000237466">
    <property type="component" value="Unassembled WGS sequence"/>
</dbReference>
<dbReference type="SUPFAM" id="SSF53448">
    <property type="entry name" value="Nucleotide-diphospho-sugar transferases"/>
    <property type="match status" value="1"/>
</dbReference>
<reference evidence="4 5" key="1">
    <citation type="journal article" date="2018" name="Front. Microbiol.">
        <title>Phylogeny of Vibrio vulnificus from the Analysis of the Core-Genome: Implications for Intra-Species Taxonomy.</title>
        <authorList>
            <person name="Roig F.J."/>
            <person name="Gonzalez-Candelas F."/>
            <person name="Sanjuan E."/>
            <person name="Fouz B."/>
            <person name="Feil E.J."/>
            <person name="Llorens C."/>
            <person name="Baker-Austin C."/>
            <person name="Oliver J.D."/>
            <person name="Danin-Poleg Y."/>
            <person name="Gibas C.J."/>
            <person name="Kashi Y."/>
            <person name="Gulig P.A."/>
            <person name="Morrison S.S."/>
            <person name="Amaro C."/>
        </authorList>
    </citation>
    <scope>NUCLEOTIDE SEQUENCE [LARGE SCALE GENOMIC DNA]</scope>
    <source>
        <strain evidence="4 5">CECT4608</strain>
    </source>
</reference>
<dbReference type="PANTHER" id="PTHR43179">
    <property type="entry name" value="RHAMNOSYLTRANSFERASE WBBL"/>
    <property type="match status" value="1"/>
</dbReference>
<gene>
    <name evidence="4" type="ORF">CRN52_06575</name>
</gene>
<dbReference type="PANTHER" id="PTHR43179:SF12">
    <property type="entry name" value="GALACTOFURANOSYLTRANSFERASE GLFT2"/>
    <property type="match status" value="1"/>
</dbReference>
<proteinExistence type="inferred from homology"/>
<evidence type="ECO:0000313" key="5">
    <source>
        <dbReference type="Proteomes" id="UP000237466"/>
    </source>
</evidence>
<accession>A0A2S3R635</accession>
<dbReference type="Gene3D" id="3.90.550.10">
    <property type="entry name" value="Spore Coat Polysaccharide Biosynthesis Protein SpsA, Chain A"/>
    <property type="match status" value="1"/>
</dbReference>
<keyword evidence="2" id="KW-0328">Glycosyltransferase</keyword>
<sequence>MRIIISTVSHNHYDMIAKLNSLAQLAKHEDITVICRDNVGDSRLREYCFRNEIIYIQNRYPCGYAVNNNLNFVYYNENLHPRDDDYFVLFNPDVELAPTTIQELRKSLAEKPQGILAGNLYLDENYTTTDDNIRRYPRLYQFAKTYLLGNRSTMIDRKDGLPEDGRYWASGAFIAICTKLYKKLGGLDERYYMYCEDIDFCYRASKAGIPVKLVEDVKAIHWRQRDSKKMFSRFFVWHVSSVLRYCFSRKKVAAKRSQLYVATRNQMVKPIVPAQIIVQQKRATIESKDLKRNRVMDELLEREAC</sequence>
<evidence type="ECO:0000313" key="4">
    <source>
        <dbReference type="EMBL" id="POB49129.1"/>
    </source>
</evidence>
<evidence type="ECO:0000256" key="2">
    <source>
        <dbReference type="ARBA" id="ARBA00022676"/>
    </source>
</evidence>
<organism evidence="4 5">
    <name type="scientific">Vibrio vulnificus</name>
    <dbReference type="NCBI Taxonomy" id="672"/>
    <lineage>
        <taxon>Bacteria</taxon>
        <taxon>Pseudomonadati</taxon>
        <taxon>Pseudomonadota</taxon>
        <taxon>Gammaproteobacteria</taxon>
        <taxon>Vibrionales</taxon>
        <taxon>Vibrionaceae</taxon>
        <taxon>Vibrio</taxon>
    </lineage>
</organism>
<comment type="caution">
    <text evidence="4">The sequence shown here is derived from an EMBL/GenBank/DDBJ whole genome shotgun (WGS) entry which is preliminary data.</text>
</comment>
<name>A0A2S3R635_VIBVL</name>
<evidence type="ECO:0000256" key="3">
    <source>
        <dbReference type="ARBA" id="ARBA00022679"/>
    </source>
</evidence>
<protein>
    <submittedName>
        <fullName evidence="4">Glycosyltransferase family 2 protein</fullName>
    </submittedName>
</protein>
<dbReference type="InterPro" id="IPR029044">
    <property type="entry name" value="Nucleotide-diphossugar_trans"/>
</dbReference>
<dbReference type="RefSeq" id="WP_072611415.1">
    <property type="nucleotide sequence ID" value="NZ_CP051117.1"/>
</dbReference>